<dbReference type="Proteomes" id="UP001151760">
    <property type="component" value="Unassembled WGS sequence"/>
</dbReference>
<keyword evidence="2" id="KW-1185">Reference proteome</keyword>
<reference evidence="1" key="1">
    <citation type="journal article" date="2022" name="Int. J. Mol. Sci.">
        <title>Draft Genome of Tanacetum Coccineum: Genomic Comparison of Closely Related Tanacetum-Family Plants.</title>
        <authorList>
            <person name="Yamashiro T."/>
            <person name="Shiraishi A."/>
            <person name="Nakayama K."/>
            <person name="Satake H."/>
        </authorList>
    </citation>
    <scope>NUCLEOTIDE SEQUENCE</scope>
</reference>
<protein>
    <submittedName>
        <fullName evidence="1">Uncharacterized protein</fullName>
    </submittedName>
</protein>
<comment type="caution">
    <text evidence="1">The sequence shown here is derived from an EMBL/GenBank/DDBJ whole genome shotgun (WGS) entry which is preliminary data.</text>
</comment>
<evidence type="ECO:0000313" key="1">
    <source>
        <dbReference type="EMBL" id="GJT96675.1"/>
    </source>
</evidence>
<gene>
    <name evidence="1" type="ORF">Tco_1092193</name>
</gene>
<evidence type="ECO:0000313" key="2">
    <source>
        <dbReference type="Proteomes" id="UP001151760"/>
    </source>
</evidence>
<accession>A0ABQ5IAI1</accession>
<sequence length="183" mass="20650">MSPGRKGTPFSFFLQSFRSDKWVGYVSSPIYQFSVLRTDQVGRKVACLPSHPLEKLVARKKRRGSEATDLSAQQTYKEDRCLADSPSPIPGLVVTQKYSKKGMEPLESPEVSHLVGEVSMKFYHWRSLGPTVTWEGSAPEPRQTQQKCKSDRSLSGWKRWVGSLPSRSKQDDITTILDFPLLS</sequence>
<name>A0ABQ5IAI1_9ASTR</name>
<dbReference type="EMBL" id="BQNB010020503">
    <property type="protein sequence ID" value="GJT96675.1"/>
    <property type="molecule type" value="Genomic_DNA"/>
</dbReference>
<proteinExistence type="predicted"/>
<reference evidence="1" key="2">
    <citation type="submission" date="2022-01" db="EMBL/GenBank/DDBJ databases">
        <authorList>
            <person name="Yamashiro T."/>
            <person name="Shiraishi A."/>
            <person name="Satake H."/>
            <person name="Nakayama K."/>
        </authorList>
    </citation>
    <scope>NUCLEOTIDE SEQUENCE</scope>
</reference>
<organism evidence="1 2">
    <name type="scientific">Tanacetum coccineum</name>
    <dbReference type="NCBI Taxonomy" id="301880"/>
    <lineage>
        <taxon>Eukaryota</taxon>
        <taxon>Viridiplantae</taxon>
        <taxon>Streptophyta</taxon>
        <taxon>Embryophyta</taxon>
        <taxon>Tracheophyta</taxon>
        <taxon>Spermatophyta</taxon>
        <taxon>Magnoliopsida</taxon>
        <taxon>eudicotyledons</taxon>
        <taxon>Gunneridae</taxon>
        <taxon>Pentapetalae</taxon>
        <taxon>asterids</taxon>
        <taxon>campanulids</taxon>
        <taxon>Asterales</taxon>
        <taxon>Asteraceae</taxon>
        <taxon>Asteroideae</taxon>
        <taxon>Anthemideae</taxon>
        <taxon>Anthemidinae</taxon>
        <taxon>Tanacetum</taxon>
    </lineage>
</organism>